<evidence type="ECO:0000313" key="3">
    <source>
        <dbReference type="Proteomes" id="UP000184693"/>
    </source>
</evidence>
<sequence length="137" mass="15041">MKIHIREIDHVVIRVADPETVTRFYCDVLGCSVEKEQRDIGLIQLRAGRSLIDLLTVGATIDRPDSGTPGEGRNMDHLCLRVEKFDGEALKAYLSERGVRIGELGVRYGADGFGPSLYLFDPEGNMVELKGPPEGAA</sequence>
<evidence type="ECO:0000313" key="2">
    <source>
        <dbReference type="EMBL" id="SIN82811.1"/>
    </source>
</evidence>
<dbReference type="PROSITE" id="PS51819">
    <property type="entry name" value="VOC"/>
    <property type="match status" value="1"/>
</dbReference>
<dbReference type="OrthoDB" id="9812656at2"/>
<dbReference type="InterPro" id="IPR004360">
    <property type="entry name" value="Glyas_Fos-R_dOase_dom"/>
</dbReference>
<protein>
    <submittedName>
        <fullName evidence="2">Glyoxylase I family protein</fullName>
    </submittedName>
</protein>
<dbReference type="InterPro" id="IPR050383">
    <property type="entry name" value="GlyoxalaseI/FosfomycinResist"/>
</dbReference>
<reference evidence="2 3" key="1">
    <citation type="submission" date="2016-11" db="EMBL/GenBank/DDBJ databases">
        <authorList>
            <person name="Jaros S."/>
            <person name="Januszkiewicz K."/>
            <person name="Wedrychowicz H."/>
        </authorList>
    </citation>
    <scope>NUCLEOTIDE SEQUENCE [LARGE SCALE GENOMIC DNA]</scope>
    <source>
        <strain evidence="2 3">GAS86</strain>
    </source>
</reference>
<name>A0A1N6EIK2_9BURK</name>
<organism evidence="2 3">
    <name type="scientific">Paraburkholderia phenazinium</name>
    <dbReference type="NCBI Taxonomy" id="60549"/>
    <lineage>
        <taxon>Bacteria</taxon>
        <taxon>Pseudomonadati</taxon>
        <taxon>Pseudomonadota</taxon>
        <taxon>Betaproteobacteria</taxon>
        <taxon>Burkholderiales</taxon>
        <taxon>Burkholderiaceae</taxon>
        <taxon>Paraburkholderia</taxon>
    </lineage>
</organism>
<dbReference type="Proteomes" id="UP000184693">
    <property type="component" value="Unassembled WGS sequence"/>
</dbReference>
<accession>A0A1N6EIK2</accession>
<feature type="domain" description="VOC" evidence="1">
    <location>
        <begin position="7"/>
        <end position="132"/>
    </location>
</feature>
<dbReference type="InterPro" id="IPR037523">
    <property type="entry name" value="VOC_core"/>
</dbReference>
<dbReference type="SUPFAM" id="SSF54593">
    <property type="entry name" value="Glyoxalase/Bleomycin resistance protein/Dihydroxybiphenyl dioxygenase"/>
    <property type="match status" value="1"/>
</dbReference>
<dbReference type="InterPro" id="IPR029068">
    <property type="entry name" value="Glyas_Bleomycin-R_OHBP_Dase"/>
</dbReference>
<proteinExistence type="predicted"/>
<dbReference type="AlphaFoldDB" id="A0A1N6EIK2"/>
<dbReference type="Pfam" id="PF00903">
    <property type="entry name" value="Glyoxalase"/>
    <property type="match status" value="1"/>
</dbReference>
<dbReference type="PANTHER" id="PTHR21366">
    <property type="entry name" value="GLYOXALASE FAMILY PROTEIN"/>
    <property type="match status" value="1"/>
</dbReference>
<gene>
    <name evidence="2" type="ORF">SAMN05444168_0683</name>
</gene>
<evidence type="ECO:0000259" key="1">
    <source>
        <dbReference type="PROSITE" id="PS51819"/>
    </source>
</evidence>
<dbReference type="RefSeq" id="WP_074262984.1">
    <property type="nucleotide sequence ID" value="NZ_FSRM01000001.1"/>
</dbReference>
<dbReference type="EMBL" id="FSRM01000001">
    <property type="protein sequence ID" value="SIN82811.1"/>
    <property type="molecule type" value="Genomic_DNA"/>
</dbReference>
<dbReference type="PANTHER" id="PTHR21366:SF14">
    <property type="entry name" value="GLYOXALASE DOMAIN-CONTAINING PROTEIN 5"/>
    <property type="match status" value="1"/>
</dbReference>
<dbReference type="Gene3D" id="3.10.180.10">
    <property type="entry name" value="2,3-Dihydroxybiphenyl 1,2-Dioxygenase, domain 1"/>
    <property type="match status" value="1"/>
</dbReference>